<gene>
    <name evidence="3" type="ORF">SAMN05421770_104272</name>
</gene>
<dbReference type="EMBL" id="FZOU01000004">
    <property type="protein sequence ID" value="SNT12389.1"/>
    <property type="molecule type" value="Genomic_DNA"/>
</dbReference>
<evidence type="ECO:0000313" key="4">
    <source>
        <dbReference type="Proteomes" id="UP000198356"/>
    </source>
</evidence>
<dbReference type="AlphaFoldDB" id="A0A239K3Z0"/>
<evidence type="ECO:0000256" key="1">
    <source>
        <dbReference type="SAM" id="Phobius"/>
    </source>
</evidence>
<feature type="domain" description="DUF6644" evidence="2">
    <location>
        <begin position="9"/>
        <end position="157"/>
    </location>
</feature>
<keyword evidence="1" id="KW-0812">Transmembrane</keyword>
<protein>
    <recommendedName>
        <fullName evidence="2">DUF6644 domain-containing protein</fullName>
    </recommendedName>
</protein>
<feature type="transmembrane region" description="Helical" evidence="1">
    <location>
        <begin position="99"/>
        <end position="121"/>
    </location>
</feature>
<evidence type="ECO:0000259" key="2">
    <source>
        <dbReference type="Pfam" id="PF20349"/>
    </source>
</evidence>
<proteinExistence type="predicted"/>
<dbReference type="InterPro" id="IPR046586">
    <property type="entry name" value="DUF6644"/>
</dbReference>
<feature type="transmembrane region" description="Helical" evidence="1">
    <location>
        <begin position="133"/>
        <end position="155"/>
    </location>
</feature>
<sequence length="158" mass="17156">MLLLLSHWLGRTHLGVYIRDSSYAFPAIEIVHLLFLAVFGGAILLVDLRFLNLGFKTQSVSAVARELLPVTVGGVIGMFLSGLLMYAGGTMRYYHNPAFQAKMAFFVIALIVHFALQVGVARGLPEREGTGRLLKAGAVASLLLWFSVGFAGRVIGYV</sequence>
<evidence type="ECO:0000313" key="3">
    <source>
        <dbReference type="EMBL" id="SNT12389.1"/>
    </source>
</evidence>
<organism evidence="3 4">
    <name type="scientific">Granulicella rosea</name>
    <dbReference type="NCBI Taxonomy" id="474952"/>
    <lineage>
        <taxon>Bacteria</taxon>
        <taxon>Pseudomonadati</taxon>
        <taxon>Acidobacteriota</taxon>
        <taxon>Terriglobia</taxon>
        <taxon>Terriglobales</taxon>
        <taxon>Acidobacteriaceae</taxon>
        <taxon>Granulicella</taxon>
    </lineage>
</organism>
<feature type="transmembrane region" description="Helical" evidence="1">
    <location>
        <begin position="24"/>
        <end position="46"/>
    </location>
</feature>
<feature type="transmembrane region" description="Helical" evidence="1">
    <location>
        <begin position="67"/>
        <end position="87"/>
    </location>
</feature>
<name>A0A239K3Z0_9BACT</name>
<dbReference type="Pfam" id="PF20349">
    <property type="entry name" value="DUF6644"/>
    <property type="match status" value="1"/>
</dbReference>
<reference evidence="3 4" key="1">
    <citation type="submission" date="2017-06" db="EMBL/GenBank/DDBJ databases">
        <authorList>
            <person name="Kim H.J."/>
            <person name="Triplett B.A."/>
        </authorList>
    </citation>
    <scope>NUCLEOTIDE SEQUENCE [LARGE SCALE GENOMIC DNA]</scope>
    <source>
        <strain evidence="3 4">DSM 18704</strain>
    </source>
</reference>
<keyword evidence="4" id="KW-1185">Reference proteome</keyword>
<accession>A0A239K3Z0</accession>
<dbReference type="Proteomes" id="UP000198356">
    <property type="component" value="Unassembled WGS sequence"/>
</dbReference>
<keyword evidence="1" id="KW-1133">Transmembrane helix</keyword>
<keyword evidence="1" id="KW-0472">Membrane</keyword>